<accession>A0A2S7KWP5</accession>
<feature type="domain" description="BD-FAE-like" evidence="1">
    <location>
        <begin position="43"/>
        <end position="256"/>
    </location>
</feature>
<evidence type="ECO:0000259" key="1">
    <source>
        <dbReference type="Pfam" id="PF20434"/>
    </source>
</evidence>
<dbReference type="OrthoDB" id="9809549at2"/>
<evidence type="ECO:0000313" key="2">
    <source>
        <dbReference type="EMBL" id="PQB07072.1"/>
    </source>
</evidence>
<keyword evidence="2" id="KW-0378">Hydrolase</keyword>
<dbReference type="EMBL" id="MQUA01000013">
    <property type="protein sequence ID" value="PQB07072.1"/>
    <property type="molecule type" value="Genomic_DNA"/>
</dbReference>
<dbReference type="Proteomes" id="UP000239522">
    <property type="component" value="Unassembled WGS sequence"/>
</dbReference>
<name>A0A2S7KWP5_9FLAO</name>
<protein>
    <submittedName>
        <fullName evidence="2">Alpha/beta hydrolase</fullName>
    </submittedName>
</protein>
<dbReference type="InterPro" id="IPR049492">
    <property type="entry name" value="BD-FAE-like_dom"/>
</dbReference>
<sequence length="307" mass="34761">MIRIISYVIVSVFGIIISFAQIKSEEITINNQAIQLPGTLTYSQEKVPLIIWVHGSGPVDRNGNQPAQNVNANYIKQFRDAVNKENIAFFSFDKRTATKNNSAYLKDTKFTDFALDIDLIVNHFKKDNRFTKITLVGHSQGSLIAMLASKNIDKYISLAGAGETIDKTIVKQISKNNLTLGEAAQKQFDTLKAKGKIETVNPFLMNIFAKQNQEFLHEWMQINPTEEIKKITIPTLIINGDKDLQVKIEDAENLKNAKPNAELVIIKNMNHVLKNIEKEEDNMTSYFSPDFPISEKLIKTIVEFVKK</sequence>
<reference evidence="2 3" key="1">
    <citation type="submission" date="2016-11" db="EMBL/GenBank/DDBJ databases">
        <title>Trade-off between light-utilization and light-protection in marine flavobacteria.</title>
        <authorList>
            <person name="Kumagai Y."/>
        </authorList>
    </citation>
    <scope>NUCLEOTIDE SEQUENCE [LARGE SCALE GENOMIC DNA]</scope>
    <source>
        <strain evidence="2 3">ATCC 700397</strain>
    </source>
</reference>
<dbReference type="Pfam" id="PF20434">
    <property type="entry name" value="BD-FAE"/>
    <property type="match status" value="1"/>
</dbReference>
<proteinExistence type="predicted"/>
<organism evidence="2 3">
    <name type="scientific">Polaribacter filamentus</name>
    <dbReference type="NCBI Taxonomy" id="53483"/>
    <lineage>
        <taxon>Bacteria</taxon>
        <taxon>Pseudomonadati</taxon>
        <taxon>Bacteroidota</taxon>
        <taxon>Flavobacteriia</taxon>
        <taxon>Flavobacteriales</taxon>
        <taxon>Flavobacteriaceae</taxon>
    </lineage>
</organism>
<keyword evidence="3" id="KW-1185">Reference proteome</keyword>
<gene>
    <name evidence="2" type="ORF">BST83_07860</name>
</gene>
<dbReference type="InterPro" id="IPR029058">
    <property type="entry name" value="AB_hydrolase_fold"/>
</dbReference>
<dbReference type="PANTHER" id="PTHR43265">
    <property type="entry name" value="ESTERASE ESTD"/>
    <property type="match status" value="1"/>
</dbReference>
<dbReference type="AlphaFoldDB" id="A0A2S7KWP5"/>
<dbReference type="InterPro" id="IPR053145">
    <property type="entry name" value="AB_hydrolase_Est10"/>
</dbReference>
<dbReference type="Gene3D" id="3.40.50.1820">
    <property type="entry name" value="alpha/beta hydrolase"/>
    <property type="match status" value="1"/>
</dbReference>
<dbReference type="GO" id="GO:0052689">
    <property type="term" value="F:carboxylic ester hydrolase activity"/>
    <property type="evidence" value="ECO:0007669"/>
    <property type="project" value="TreeGrafter"/>
</dbReference>
<dbReference type="RefSeq" id="WP_104809307.1">
    <property type="nucleotide sequence ID" value="NZ_MQUA01000013.1"/>
</dbReference>
<dbReference type="PANTHER" id="PTHR43265:SF1">
    <property type="entry name" value="ESTERASE ESTD"/>
    <property type="match status" value="1"/>
</dbReference>
<dbReference type="SUPFAM" id="SSF53474">
    <property type="entry name" value="alpha/beta-Hydrolases"/>
    <property type="match status" value="1"/>
</dbReference>
<evidence type="ECO:0000313" key="3">
    <source>
        <dbReference type="Proteomes" id="UP000239522"/>
    </source>
</evidence>
<comment type="caution">
    <text evidence="2">The sequence shown here is derived from an EMBL/GenBank/DDBJ whole genome shotgun (WGS) entry which is preliminary data.</text>
</comment>